<keyword evidence="2" id="KW-1185">Reference proteome</keyword>
<gene>
    <name evidence="1" type="ORF">AB0I59_07805</name>
</gene>
<name>A0ABV3GA66_MICGL</name>
<sequence length="113" mass="11741">MSVVLQHESTEYLYFGVTGEPPSSGAEVALLSGGARPTSGDWKPAVVVGDSGHALWADAVASGVKGDYYVALLVGSFGGNVVAPPQGDYQPWLRLTDTTEQPVRIAPVALEIA</sequence>
<reference evidence="1 2" key="1">
    <citation type="submission" date="2024-06" db="EMBL/GenBank/DDBJ databases">
        <title>The Natural Products Discovery Center: Release of the First 8490 Sequenced Strains for Exploring Actinobacteria Biosynthetic Diversity.</title>
        <authorList>
            <person name="Kalkreuter E."/>
            <person name="Kautsar S.A."/>
            <person name="Yang D."/>
            <person name="Bader C.D."/>
            <person name="Teijaro C.N."/>
            <person name="Fluegel L."/>
            <person name="Davis C.M."/>
            <person name="Simpson J.R."/>
            <person name="Lauterbach L."/>
            <person name="Steele A.D."/>
            <person name="Gui C."/>
            <person name="Meng S."/>
            <person name="Li G."/>
            <person name="Viehrig K."/>
            <person name="Ye F."/>
            <person name="Su P."/>
            <person name="Kiefer A.F."/>
            <person name="Nichols A."/>
            <person name="Cepeda A.J."/>
            <person name="Yan W."/>
            <person name="Fan B."/>
            <person name="Jiang Y."/>
            <person name="Adhikari A."/>
            <person name="Zheng C.-J."/>
            <person name="Schuster L."/>
            <person name="Cowan T.M."/>
            <person name="Smanski M.J."/>
            <person name="Chevrette M.G."/>
            <person name="De Carvalho L.P.S."/>
            <person name="Shen B."/>
        </authorList>
    </citation>
    <scope>NUCLEOTIDE SEQUENCE [LARGE SCALE GENOMIC DNA]</scope>
    <source>
        <strain evidence="1 2">NPDC050100</strain>
    </source>
</reference>
<dbReference type="Proteomes" id="UP001551675">
    <property type="component" value="Unassembled WGS sequence"/>
</dbReference>
<proteinExistence type="predicted"/>
<accession>A0ABV3GA66</accession>
<protein>
    <submittedName>
        <fullName evidence="1">Uncharacterized protein</fullName>
    </submittedName>
</protein>
<dbReference type="RefSeq" id="WP_358131283.1">
    <property type="nucleotide sequence ID" value="NZ_JBFALK010000003.1"/>
</dbReference>
<dbReference type="EMBL" id="JBFALK010000003">
    <property type="protein sequence ID" value="MEV0968523.1"/>
    <property type="molecule type" value="Genomic_DNA"/>
</dbReference>
<comment type="caution">
    <text evidence="1">The sequence shown here is derived from an EMBL/GenBank/DDBJ whole genome shotgun (WGS) entry which is preliminary data.</text>
</comment>
<organism evidence="1 2">
    <name type="scientific">Microtetraspora glauca</name>
    <dbReference type="NCBI Taxonomy" id="1996"/>
    <lineage>
        <taxon>Bacteria</taxon>
        <taxon>Bacillati</taxon>
        <taxon>Actinomycetota</taxon>
        <taxon>Actinomycetes</taxon>
        <taxon>Streptosporangiales</taxon>
        <taxon>Streptosporangiaceae</taxon>
        <taxon>Microtetraspora</taxon>
    </lineage>
</organism>
<evidence type="ECO:0000313" key="1">
    <source>
        <dbReference type="EMBL" id="MEV0968523.1"/>
    </source>
</evidence>
<evidence type="ECO:0000313" key="2">
    <source>
        <dbReference type="Proteomes" id="UP001551675"/>
    </source>
</evidence>